<dbReference type="Pfam" id="PF00015">
    <property type="entry name" value="MCPsignal"/>
    <property type="match status" value="1"/>
</dbReference>
<feature type="domain" description="HAMP" evidence="6">
    <location>
        <begin position="492"/>
        <end position="545"/>
    </location>
</feature>
<keyword evidence="8" id="KW-1185">Reference proteome</keyword>
<evidence type="ECO:0000256" key="2">
    <source>
        <dbReference type="ARBA" id="ARBA00029447"/>
    </source>
</evidence>
<keyword evidence="3" id="KW-0807">Transducer</keyword>
<dbReference type="InterPro" id="IPR004089">
    <property type="entry name" value="MCPsignal_dom"/>
</dbReference>
<dbReference type="RefSeq" id="WP_153217190.1">
    <property type="nucleotide sequence ID" value="NZ_WIBF01000013.1"/>
</dbReference>
<keyword evidence="1" id="KW-0145">Chemotaxis</keyword>
<evidence type="ECO:0000259" key="5">
    <source>
        <dbReference type="PROSITE" id="PS50111"/>
    </source>
</evidence>
<comment type="caution">
    <text evidence="7">The sequence shown here is derived from an EMBL/GenBank/DDBJ whole genome shotgun (WGS) entry which is preliminary data.</text>
</comment>
<dbReference type="InterPro" id="IPR051310">
    <property type="entry name" value="MCP_chemotaxis"/>
</dbReference>
<protein>
    <submittedName>
        <fullName evidence="7">HAMP domain-containing protein</fullName>
    </submittedName>
</protein>
<dbReference type="Gene3D" id="1.10.287.950">
    <property type="entry name" value="Methyl-accepting chemotaxis protein"/>
    <property type="match status" value="1"/>
</dbReference>
<evidence type="ECO:0000256" key="1">
    <source>
        <dbReference type="ARBA" id="ARBA00022500"/>
    </source>
</evidence>
<feature type="transmembrane region" description="Helical" evidence="4">
    <location>
        <begin position="474"/>
        <end position="495"/>
    </location>
</feature>
<organism evidence="7 8">
    <name type="scientific">Tritonibacter litoralis</name>
    <dbReference type="NCBI Taxonomy" id="2662264"/>
    <lineage>
        <taxon>Bacteria</taxon>
        <taxon>Pseudomonadati</taxon>
        <taxon>Pseudomonadota</taxon>
        <taxon>Alphaproteobacteria</taxon>
        <taxon>Rhodobacterales</taxon>
        <taxon>Paracoccaceae</taxon>
        <taxon>Tritonibacter</taxon>
    </lineage>
</organism>
<keyword evidence="4" id="KW-0812">Transmembrane</keyword>
<dbReference type="EMBL" id="WIBF01000013">
    <property type="protein sequence ID" value="MQQ10213.1"/>
    <property type="molecule type" value="Genomic_DNA"/>
</dbReference>
<feature type="domain" description="HAMP" evidence="6">
    <location>
        <begin position="559"/>
        <end position="611"/>
    </location>
</feature>
<dbReference type="PROSITE" id="PS50111">
    <property type="entry name" value="CHEMOTAXIS_TRANSDUC_2"/>
    <property type="match status" value="1"/>
</dbReference>
<sequence>MTVKLLSQDSWLVRALGSIGAKIFLILLAMGTTSAIGSLMITSAFDRITTNVGDLTEKRLPTLAQTSDVGEAVSQAQKALISLLLASNDEALQAAHSGEAEALHLIEEVLPKLQSDETQDFHAQLTTVNAALKSLVENRSREFQAALDIREQVNGLSQATLAAQSQLARAAQDAKVRMRSSSREIVEYMDSSLSNMVEREFAAVQMIMQLRTDLALLAVDALEIETAQSEQERTARIKTAEDHLELTRASLQNVLGHPAIRSPLEETQASVNAWQQLIQSANRTHFTLLHDAEVQQFKADDELSSQIDRMMTMLQFASEHVGAANLEATNDLFGNEVSNLLQLLNINNRLGLLRSTSLEVAVADNQEAAHKMGKRLPGLYKGLLKEINKAEVVLRQDAKAKIDALVAEGGLLDTKIYALDSRDAARAASLSAASAMTAIAETATHLSQTSREEISQIATAISGDVGFASDRLNAILVISMVVIVLGLIATQLFILRPLVRLSETTERLAGGDMRPVEKFNRSGTEIVRIARALTVFRDGLVEKEESEARTNAEREARQAQQSLAVDSLATGLERLSEGDLTVRVTAELEGAYKKLRDDFNAAVERLEDSVRMVSNSGRSIVGNSAEISTVAQDLSQKSGETADTLADTAASLSRLSGSISNTAKASGSVSVSVKEAQDTASASIQVVDDTIKAMQDLQRSSEKIAQIIGVIDGIAQQTNLLALNAGVEAARAGTVGKGFAVVASEVRQLANKSKDAANEITQLVRESSEQVELGSELVQRTGRAIGEISDSVSHAAQQMSEIAAAAEEQSGDLQSINHAMIGLDNTTKTNDQLCQGVTHSSVGLSEEAQAMQAAIDRFQVGSADRVVREDAQDVAFLSAMP</sequence>
<dbReference type="Pfam" id="PF00672">
    <property type="entry name" value="HAMP"/>
    <property type="match status" value="1"/>
</dbReference>
<dbReference type="GO" id="GO:0007165">
    <property type="term" value="P:signal transduction"/>
    <property type="evidence" value="ECO:0007669"/>
    <property type="project" value="UniProtKB-KW"/>
</dbReference>
<dbReference type="PANTHER" id="PTHR43531">
    <property type="entry name" value="PROTEIN ICFG"/>
    <property type="match status" value="1"/>
</dbReference>
<dbReference type="PANTHER" id="PTHR43531:SF11">
    <property type="entry name" value="METHYL-ACCEPTING CHEMOTAXIS PROTEIN 3"/>
    <property type="match status" value="1"/>
</dbReference>
<dbReference type="Gene3D" id="6.10.340.10">
    <property type="match status" value="1"/>
</dbReference>
<dbReference type="SUPFAM" id="SSF58104">
    <property type="entry name" value="Methyl-accepting chemotaxis protein (MCP) signaling domain"/>
    <property type="match status" value="1"/>
</dbReference>
<keyword evidence="4" id="KW-1133">Transmembrane helix</keyword>
<gene>
    <name evidence="7" type="ORF">GFB49_17225</name>
</gene>
<feature type="transmembrane region" description="Helical" evidence="4">
    <location>
        <begin position="21"/>
        <end position="41"/>
    </location>
</feature>
<evidence type="ECO:0000259" key="6">
    <source>
        <dbReference type="PROSITE" id="PS50885"/>
    </source>
</evidence>
<evidence type="ECO:0000256" key="3">
    <source>
        <dbReference type="PROSITE-ProRule" id="PRU00284"/>
    </source>
</evidence>
<dbReference type="SUPFAM" id="SSF158472">
    <property type="entry name" value="HAMP domain-like"/>
    <property type="match status" value="1"/>
</dbReference>
<accession>A0A843YLZ0</accession>
<feature type="domain" description="Methyl-accepting transducer" evidence="5">
    <location>
        <begin position="616"/>
        <end position="845"/>
    </location>
</feature>
<keyword evidence="4" id="KW-0472">Membrane</keyword>
<dbReference type="PROSITE" id="PS50885">
    <property type="entry name" value="HAMP"/>
    <property type="match status" value="2"/>
</dbReference>
<dbReference type="GO" id="GO:0016020">
    <property type="term" value="C:membrane"/>
    <property type="evidence" value="ECO:0007669"/>
    <property type="project" value="InterPro"/>
</dbReference>
<dbReference type="GO" id="GO:0006935">
    <property type="term" value="P:chemotaxis"/>
    <property type="evidence" value="ECO:0007669"/>
    <property type="project" value="UniProtKB-KW"/>
</dbReference>
<name>A0A843YLZ0_9RHOB</name>
<evidence type="ECO:0000256" key="4">
    <source>
        <dbReference type="SAM" id="Phobius"/>
    </source>
</evidence>
<comment type="similarity">
    <text evidence="2">Belongs to the methyl-accepting chemotaxis (MCP) protein family.</text>
</comment>
<evidence type="ECO:0000313" key="7">
    <source>
        <dbReference type="EMBL" id="MQQ10213.1"/>
    </source>
</evidence>
<dbReference type="SMART" id="SM00304">
    <property type="entry name" value="HAMP"/>
    <property type="match status" value="2"/>
</dbReference>
<proteinExistence type="inferred from homology"/>
<reference evidence="7 8" key="1">
    <citation type="submission" date="2019-10" db="EMBL/GenBank/DDBJ databases">
        <title>Epibacterium sp. nov., isolated from seawater.</title>
        <authorList>
            <person name="Zhang X."/>
            <person name="Li N."/>
        </authorList>
    </citation>
    <scope>NUCLEOTIDE SEQUENCE [LARGE SCALE GENOMIC DNA]</scope>
    <source>
        <strain evidence="7 8">SM1979</strain>
    </source>
</reference>
<dbReference type="InterPro" id="IPR003660">
    <property type="entry name" value="HAMP_dom"/>
</dbReference>
<dbReference type="Proteomes" id="UP000444174">
    <property type="component" value="Unassembled WGS sequence"/>
</dbReference>
<dbReference type="SMART" id="SM00283">
    <property type="entry name" value="MA"/>
    <property type="match status" value="1"/>
</dbReference>
<dbReference type="AlphaFoldDB" id="A0A843YLZ0"/>
<evidence type="ECO:0000313" key="8">
    <source>
        <dbReference type="Proteomes" id="UP000444174"/>
    </source>
</evidence>